<reference evidence="3" key="4">
    <citation type="journal article" date="2008" name="Nucleic Acids Res.">
        <title>The rice annotation project database (RAP-DB): 2008 update.</title>
        <authorList>
            <consortium name="The rice annotation project (RAP)"/>
        </authorList>
    </citation>
    <scope>GENOME REANNOTATION</scope>
    <source>
        <strain evidence="3">cv. Nipponbare</strain>
    </source>
</reference>
<reference evidence="3" key="3">
    <citation type="journal article" date="2005" name="Nature">
        <title>The map-based sequence of the rice genome.</title>
        <authorList>
            <consortium name="International rice genome sequencing project (IRGSP)"/>
            <person name="Matsumoto T."/>
            <person name="Wu J."/>
            <person name="Kanamori H."/>
            <person name="Katayose Y."/>
            <person name="Fujisawa M."/>
            <person name="Namiki N."/>
            <person name="Mizuno H."/>
            <person name="Yamamoto K."/>
            <person name="Antonio B.A."/>
            <person name="Baba T."/>
            <person name="Sakata K."/>
            <person name="Nagamura Y."/>
            <person name="Aoki H."/>
            <person name="Arikawa K."/>
            <person name="Arita K."/>
            <person name="Bito T."/>
            <person name="Chiden Y."/>
            <person name="Fujitsuka N."/>
            <person name="Fukunaka R."/>
            <person name="Hamada M."/>
            <person name="Harada C."/>
            <person name="Hayashi A."/>
            <person name="Hijishita S."/>
            <person name="Honda M."/>
            <person name="Hosokawa S."/>
            <person name="Ichikawa Y."/>
            <person name="Idonuma A."/>
            <person name="Iijima M."/>
            <person name="Ikeda M."/>
            <person name="Ikeno M."/>
            <person name="Ito K."/>
            <person name="Ito S."/>
            <person name="Ito T."/>
            <person name="Ito Y."/>
            <person name="Ito Y."/>
            <person name="Iwabuchi A."/>
            <person name="Kamiya K."/>
            <person name="Karasawa W."/>
            <person name="Kurita K."/>
            <person name="Katagiri S."/>
            <person name="Kikuta A."/>
            <person name="Kobayashi H."/>
            <person name="Kobayashi N."/>
            <person name="Machita K."/>
            <person name="Maehara T."/>
            <person name="Masukawa M."/>
            <person name="Mizubayashi T."/>
            <person name="Mukai Y."/>
            <person name="Nagasaki H."/>
            <person name="Nagata Y."/>
            <person name="Naito S."/>
            <person name="Nakashima M."/>
            <person name="Nakama Y."/>
            <person name="Nakamichi Y."/>
            <person name="Nakamura M."/>
            <person name="Meguro A."/>
            <person name="Negishi M."/>
            <person name="Ohta I."/>
            <person name="Ohta T."/>
            <person name="Okamoto M."/>
            <person name="Ono N."/>
            <person name="Saji S."/>
            <person name="Sakaguchi M."/>
            <person name="Sakai K."/>
            <person name="Shibata M."/>
            <person name="Shimokawa T."/>
            <person name="Song J."/>
            <person name="Takazaki Y."/>
            <person name="Terasawa K."/>
            <person name="Tsugane M."/>
            <person name="Tsuji K."/>
            <person name="Ueda S."/>
            <person name="Waki K."/>
            <person name="Yamagata H."/>
            <person name="Yamamoto M."/>
            <person name="Yamamoto S."/>
            <person name="Yamane H."/>
            <person name="Yoshiki S."/>
            <person name="Yoshihara R."/>
            <person name="Yukawa K."/>
            <person name="Zhong H."/>
            <person name="Yano M."/>
            <person name="Yuan Q."/>
            <person name="Ouyang S."/>
            <person name="Liu J."/>
            <person name="Jones K.M."/>
            <person name="Gansberger K."/>
            <person name="Moffat K."/>
            <person name="Hill J."/>
            <person name="Bera J."/>
            <person name="Fadrosh D."/>
            <person name="Jin S."/>
            <person name="Johri S."/>
            <person name="Kim M."/>
            <person name="Overton L."/>
            <person name="Reardon M."/>
            <person name="Tsitrin T."/>
            <person name="Vuong H."/>
            <person name="Weaver B."/>
            <person name="Ciecko A."/>
            <person name="Tallon L."/>
            <person name="Jackson J."/>
            <person name="Pai G."/>
            <person name="Aken S.V."/>
            <person name="Utterback T."/>
            <person name="Reidmuller S."/>
            <person name="Feldblyum T."/>
            <person name="Hsiao J."/>
            <person name="Zismann V."/>
            <person name="Iobst S."/>
            <person name="de Vazeille A.R."/>
            <person name="Buell C.R."/>
            <person name="Ying K."/>
            <person name="Li Y."/>
            <person name="Lu T."/>
            <person name="Huang Y."/>
            <person name="Zhao Q."/>
            <person name="Feng Q."/>
            <person name="Zhang L."/>
            <person name="Zhu J."/>
            <person name="Weng Q."/>
            <person name="Mu J."/>
            <person name="Lu Y."/>
            <person name="Fan D."/>
            <person name="Liu Y."/>
            <person name="Guan J."/>
            <person name="Zhang Y."/>
            <person name="Yu S."/>
            <person name="Liu X."/>
            <person name="Zhang Y."/>
            <person name="Hong G."/>
            <person name="Han B."/>
            <person name="Choisne N."/>
            <person name="Demange N."/>
            <person name="Orjeda G."/>
            <person name="Samain S."/>
            <person name="Cattolico L."/>
            <person name="Pelletier E."/>
            <person name="Couloux A."/>
            <person name="Segurens B."/>
            <person name="Wincker P."/>
            <person name="D'Hont A."/>
            <person name="Scarpelli C."/>
            <person name="Weissenbach J."/>
            <person name="Salanoubat M."/>
            <person name="Quetier F."/>
            <person name="Yu Y."/>
            <person name="Kim H.R."/>
            <person name="Rambo T."/>
            <person name="Currie J."/>
            <person name="Collura K."/>
            <person name="Luo M."/>
            <person name="Yang T."/>
            <person name="Ammiraju J.S.S."/>
            <person name="Engler F."/>
            <person name="Soderlund C."/>
            <person name="Wing R.A."/>
            <person name="Palmer L.E."/>
            <person name="de la Bastide M."/>
            <person name="Spiegel L."/>
            <person name="Nascimento L."/>
            <person name="Zutavern T."/>
            <person name="O'Shaughnessy A."/>
            <person name="Dike S."/>
            <person name="Dedhia N."/>
            <person name="Preston R."/>
            <person name="Balija V."/>
            <person name="McCombie W.R."/>
            <person name="Chow T."/>
            <person name="Chen H."/>
            <person name="Chung M."/>
            <person name="Chen C."/>
            <person name="Shaw J."/>
            <person name="Wu H."/>
            <person name="Hsiao K."/>
            <person name="Chao Y."/>
            <person name="Chu M."/>
            <person name="Cheng C."/>
            <person name="Hour A."/>
            <person name="Lee P."/>
            <person name="Lin S."/>
            <person name="Lin Y."/>
            <person name="Liou J."/>
            <person name="Liu S."/>
            <person name="Hsing Y."/>
            <person name="Raghuvanshi S."/>
            <person name="Mohanty A."/>
            <person name="Bharti A.K."/>
            <person name="Gaur A."/>
            <person name="Gupta V."/>
            <person name="Kumar D."/>
            <person name="Ravi V."/>
            <person name="Vij S."/>
            <person name="Kapur A."/>
            <person name="Khurana P."/>
            <person name="Khurana P."/>
            <person name="Khurana J.P."/>
            <person name="Tyagi A.K."/>
            <person name="Gaikwad K."/>
            <person name="Singh A."/>
            <person name="Dalal V."/>
            <person name="Srivastava S."/>
            <person name="Dixit A."/>
            <person name="Pal A.K."/>
            <person name="Ghazi I.A."/>
            <person name="Yadav M."/>
            <person name="Pandit A."/>
            <person name="Bhargava A."/>
            <person name="Sureshbabu K."/>
            <person name="Batra K."/>
            <person name="Sharma T.R."/>
            <person name="Mohapatra T."/>
            <person name="Singh N.K."/>
            <person name="Messing J."/>
            <person name="Nelson A.B."/>
            <person name="Fuks G."/>
            <person name="Kavchok S."/>
            <person name="Keizer G."/>
            <person name="Linton E."/>
            <person name="Llaca V."/>
            <person name="Song R."/>
            <person name="Tanyolac B."/>
            <person name="Young S."/>
            <person name="Ho-Il K."/>
            <person name="Hahn J.H."/>
            <person name="Sangsakoo G."/>
            <person name="Vanavichit A."/>
            <person name="de Mattos Luiz.A.T."/>
            <person name="Zimmer P.D."/>
            <person name="Malone G."/>
            <person name="Dellagostin O."/>
            <person name="de Oliveira A.C."/>
            <person name="Bevan M."/>
            <person name="Bancroft I."/>
            <person name="Minx P."/>
            <person name="Cordum H."/>
            <person name="Wilson R."/>
            <person name="Cheng Z."/>
            <person name="Jin W."/>
            <person name="Jiang J."/>
            <person name="Leong S.A."/>
            <person name="Iwama H."/>
            <person name="Gojobori T."/>
            <person name="Itoh T."/>
            <person name="Niimura Y."/>
            <person name="Fujii Y."/>
            <person name="Habara T."/>
            <person name="Sakai H."/>
            <person name="Sato Y."/>
            <person name="Wilson G."/>
            <person name="Kumar K."/>
            <person name="McCouch S."/>
            <person name="Juretic N."/>
            <person name="Hoen D."/>
            <person name="Wright S."/>
            <person name="Bruskiewich R."/>
            <person name="Bureau T."/>
            <person name="Miyao A."/>
            <person name="Hirochika H."/>
            <person name="Nishikawa T."/>
            <person name="Kadowaki K."/>
            <person name="Sugiura M."/>
            <person name="Burr B."/>
            <person name="Sasaki T."/>
        </authorList>
    </citation>
    <scope>NUCLEOTIDE SEQUENCE [LARGE SCALE GENOMIC DNA]</scope>
    <source>
        <strain evidence="3">cv. Nipponbare</strain>
    </source>
</reference>
<protein>
    <submittedName>
        <fullName evidence="1">Uncharacterized protein</fullName>
    </submittedName>
</protein>
<dbReference type="AlphaFoldDB" id="Q6K366"/>
<dbReference type="EMBL" id="AP005560">
    <property type="protein sequence ID" value="BAD36825.1"/>
    <property type="molecule type" value="Genomic_DNA"/>
</dbReference>
<reference evidence="2" key="1">
    <citation type="submission" date="2002-07" db="EMBL/GenBank/DDBJ databases">
        <title>Oryza sativa nipponbare(GA3) genomic DNA, chromosome 9, BAC clone:OJ1178_D01.</title>
        <authorList>
            <person name="Sasaki T."/>
            <person name="Matsumoto T."/>
            <person name="Hattori M."/>
            <person name="Sakaki Y."/>
            <person name="Katayose Y."/>
        </authorList>
    </citation>
    <scope>NUCLEOTIDE SEQUENCE</scope>
</reference>
<reference evidence="1" key="2">
    <citation type="submission" date="2002-09" db="EMBL/GenBank/DDBJ databases">
        <title>Oryza sativa nipponbare(GA3) genomic DNA, chromosome 9, BAC clone:OSJNBa0038I09.</title>
        <authorList>
            <person name="Sasaki T."/>
            <person name="Matsumoto T."/>
            <person name="Katayose Y."/>
        </authorList>
    </citation>
    <scope>NUCLEOTIDE SEQUENCE</scope>
</reference>
<sequence>MAVHRGGARTRLRLHRLVEDEGKLWMSAQKFGALADFYLDKCSFLGGILEEYRGCRYTLLRIRRNFFY</sequence>
<evidence type="ECO:0000313" key="2">
    <source>
        <dbReference type="EMBL" id="BAD36825.1"/>
    </source>
</evidence>
<proteinExistence type="predicted"/>
<evidence type="ECO:0000313" key="3">
    <source>
        <dbReference type="Proteomes" id="UP000000763"/>
    </source>
</evidence>
<dbReference type="EMBL" id="AP005727">
    <property type="protein sequence ID" value="BAD23504.1"/>
    <property type="molecule type" value="Genomic_DNA"/>
</dbReference>
<evidence type="ECO:0000313" key="1">
    <source>
        <dbReference type="EMBL" id="BAD23504.1"/>
    </source>
</evidence>
<accession>Q6K366</accession>
<gene>
    <name evidence="2" type="ORF">OJ1178_D01.30</name>
    <name evidence="1" type="ORF">OSJNBa0038I09.3</name>
</gene>
<name>Q6K366_ORYSJ</name>
<dbReference type="Proteomes" id="UP000000763">
    <property type="component" value="Chromosome 9"/>
</dbReference>
<organism evidence="1 3">
    <name type="scientific">Oryza sativa subsp. japonica</name>
    <name type="common">Rice</name>
    <dbReference type="NCBI Taxonomy" id="39947"/>
    <lineage>
        <taxon>Eukaryota</taxon>
        <taxon>Viridiplantae</taxon>
        <taxon>Streptophyta</taxon>
        <taxon>Embryophyta</taxon>
        <taxon>Tracheophyta</taxon>
        <taxon>Spermatophyta</taxon>
        <taxon>Magnoliopsida</taxon>
        <taxon>Liliopsida</taxon>
        <taxon>Poales</taxon>
        <taxon>Poaceae</taxon>
        <taxon>BOP clade</taxon>
        <taxon>Oryzoideae</taxon>
        <taxon>Oryzeae</taxon>
        <taxon>Oryzinae</taxon>
        <taxon>Oryza</taxon>
        <taxon>Oryza sativa</taxon>
    </lineage>
</organism>